<proteinExistence type="predicted"/>
<dbReference type="NCBIfam" id="NF004832">
    <property type="entry name" value="PRK06184.1"/>
    <property type="match status" value="1"/>
</dbReference>
<reference evidence="7" key="1">
    <citation type="journal article" date="2019" name="Int. J. Syst. Evol. Microbiol.">
        <title>The Global Catalogue of Microorganisms (GCM) 10K type strain sequencing project: providing services to taxonomists for standard genome sequencing and annotation.</title>
        <authorList>
            <consortium name="The Broad Institute Genomics Platform"/>
            <consortium name="The Broad Institute Genome Sequencing Center for Infectious Disease"/>
            <person name="Wu L."/>
            <person name="Ma J."/>
        </authorList>
    </citation>
    <scope>NUCLEOTIDE SEQUENCE [LARGE SCALE GENOMIC DNA]</scope>
    <source>
        <strain evidence="7">JCM 13006</strain>
    </source>
</reference>
<feature type="domain" description="FAD-binding" evidence="5">
    <location>
        <begin position="3"/>
        <end position="340"/>
    </location>
</feature>
<dbReference type="Gene3D" id="3.50.50.60">
    <property type="entry name" value="FAD/NAD(P)-binding domain"/>
    <property type="match status" value="1"/>
</dbReference>
<sequence>MRTGILVVGAGPTGLTLACDLARRGVDALLIERAPALFPGSRGKGLQPRTLEILEDLGVLARIRAAGSPYPAMLPWADGTAGDPFPLVPSPAATEQVPHPEVWMVPQWRTQEILYTRLQELGGQVRFDSALLGFRQDADGVTAQVEGLGTVTADYLVAADGGRSAVRRALGVTMLGETVDPRPSLVADVRITGLDHAHWHVFPQAPGGALALCPMPGTDEFQVYAQYEDGEPDTSADGVRALVAARSHLPADAVTEVRWASDFRPRAALAERFRVGRVLLAGDAAHVHSPAGGQGLNTSVQDAYNLGWKLGQILRHGADAEPLLDSYEAERLPVAADVLEISTSIHRGGALAGQPGSGPRRATRGEDTDQLAVGYRGGPLSAERRTGLADDDLQAGDRAPDALLTDGTRLFDALRGPHATIVTAGTDAPPVPAGIRALRHDAYGPADGRPTLYLIRPDGYIGLATETPTDLTPYLITLGLAD</sequence>
<evidence type="ECO:0000256" key="1">
    <source>
        <dbReference type="ARBA" id="ARBA00001974"/>
    </source>
</evidence>
<dbReference type="RefSeq" id="WP_345696736.1">
    <property type="nucleotide sequence ID" value="NZ_BAABIS010000001.1"/>
</dbReference>
<name>A0ABP9DJE0_9ACTN</name>
<keyword evidence="3" id="KW-0274">FAD</keyword>
<dbReference type="Gene3D" id="3.30.70.2450">
    <property type="match status" value="1"/>
</dbReference>
<evidence type="ECO:0000313" key="6">
    <source>
        <dbReference type="EMBL" id="GAA4846134.1"/>
    </source>
</evidence>
<dbReference type="InterPro" id="IPR002938">
    <property type="entry name" value="FAD-bd"/>
</dbReference>
<feature type="region of interest" description="Disordered" evidence="4">
    <location>
        <begin position="348"/>
        <end position="394"/>
    </location>
</feature>
<dbReference type="Pfam" id="PF01494">
    <property type="entry name" value="FAD_binding_3"/>
    <property type="match status" value="1"/>
</dbReference>
<dbReference type="PRINTS" id="PR00420">
    <property type="entry name" value="RNGMNOXGNASE"/>
</dbReference>
<dbReference type="Gene3D" id="3.40.30.120">
    <property type="match status" value="1"/>
</dbReference>
<dbReference type="Proteomes" id="UP001501752">
    <property type="component" value="Unassembled WGS sequence"/>
</dbReference>
<dbReference type="PANTHER" id="PTHR43004">
    <property type="entry name" value="TRK SYSTEM POTASSIUM UPTAKE PROTEIN"/>
    <property type="match status" value="1"/>
</dbReference>
<accession>A0ABP9DJE0</accession>
<evidence type="ECO:0000256" key="2">
    <source>
        <dbReference type="ARBA" id="ARBA00022630"/>
    </source>
</evidence>
<dbReference type="EMBL" id="BAABIS010000001">
    <property type="protein sequence ID" value="GAA4846134.1"/>
    <property type="molecule type" value="Genomic_DNA"/>
</dbReference>
<evidence type="ECO:0000313" key="7">
    <source>
        <dbReference type="Proteomes" id="UP001501752"/>
    </source>
</evidence>
<dbReference type="SUPFAM" id="SSF51905">
    <property type="entry name" value="FAD/NAD(P)-binding domain"/>
    <property type="match status" value="1"/>
</dbReference>
<protein>
    <submittedName>
        <fullName evidence="6">FAD-dependent oxidoreductase</fullName>
    </submittedName>
</protein>
<dbReference type="InterPro" id="IPR050641">
    <property type="entry name" value="RIFMO-like"/>
</dbReference>
<dbReference type="PROSITE" id="PS51257">
    <property type="entry name" value="PROKAR_LIPOPROTEIN"/>
    <property type="match status" value="1"/>
</dbReference>
<gene>
    <name evidence="6" type="ORF">GCM10023235_23420</name>
</gene>
<evidence type="ECO:0000256" key="4">
    <source>
        <dbReference type="SAM" id="MobiDB-lite"/>
    </source>
</evidence>
<organism evidence="6 7">
    <name type="scientific">Kitasatospora terrestris</name>
    <dbReference type="NCBI Taxonomy" id="258051"/>
    <lineage>
        <taxon>Bacteria</taxon>
        <taxon>Bacillati</taxon>
        <taxon>Actinomycetota</taxon>
        <taxon>Actinomycetes</taxon>
        <taxon>Kitasatosporales</taxon>
        <taxon>Streptomycetaceae</taxon>
        <taxon>Kitasatospora</taxon>
    </lineage>
</organism>
<evidence type="ECO:0000259" key="5">
    <source>
        <dbReference type="Pfam" id="PF01494"/>
    </source>
</evidence>
<keyword evidence="2" id="KW-0285">Flavoprotein</keyword>
<comment type="caution">
    <text evidence="6">The sequence shown here is derived from an EMBL/GenBank/DDBJ whole genome shotgun (WGS) entry which is preliminary data.</text>
</comment>
<dbReference type="PANTHER" id="PTHR43004:SF19">
    <property type="entry name" value="BINDING MONOOXYGENASE, PUTATIVE (JCVI)-RELATED"/>
    <property type="match status" value="1"/>
</dbReference>
<keyword evidence="7" id="KW-1185">Reference proteome</keyword>
<comment type="cofactor">
    <cofactor evidence="1">
        <name>FAD</name>
        <dbReference type="ChEBI" id="CHEBI:57692"/>
    </cofactor>
</comment>
<dbReference type="InterPro" id="IPR036188">
    <property type="entry name" value="FAD/NAD-bd_sf"/>
</dbReference>
<evidence type="ECO:0000256" key="3">
    <source>
        <dbReference type="ARBA" id="ARBA00022827"/>
    </source>
</evidence>